<dbReference type="EMBL" id="CAJPEX010015173">
    <property type="protein sequence ID" value="CAG0925617.1"/>
    <property type="molecule type" value="Genomic_DNA"/>
</dbReference>
<name>A0A7R9GLE0_9CRUS</name>
<keyword evidence="8" id="KW-1185">Reference proteome</keyword>
<feature type="transmembrane region" description="Helical" evidence="5">
    <location>
        <begin position="6"/>
        <end position="29"/>
    </location>
</feature>
<dbReference type="InterPro" id="IPR023408">
    <property type="entry name" value="MscS_beta-dom_sf"/>
</dbReference>
<dbReference type="SUPFAM" id="SSF50182">
    <property type="entry name" value="Sm-like ribonucleoproteins"/>
    <property type="match status" value="1"/>
</dbReference>
<dbReference type="GO" id="GO:0005886">
    <property type="term" value="C:plasma membrane"/>
    <property type="evidence" value="ECO:0007669"/>
    <property type="project" value="TreeGrafter"/>
</dbReference>
<dbReference type="AlphaFoldDB" id="A0A7R9GLE0"/>
<dbReference type="EMBL" id="OA897210">
    <property type="protein sequence ID" value="CAD7285465.1"/>
    <property type="molecule type" value="Genomic_DNA"/>
</dbReference>
<dbReference type="GO" id="GO:0008381">
    <property type="term" value="F:mechanosensitive monoatomic ion channel activity"/>
    <property type="evidence" value="ECO:0007669"/>
    <property type="project" value="InterPro"/>
</dbReference>
<evidence type="ECO:0000256" key="1">
    <source>
        <dbReference type="ARBA" id="ARBA00004370"/>
    </source>
</evidence>
<dbReference type="Proteomes" id="UP000678499">
    <property type="component" value="Unassembled WGS sequence"/>
</dbReference>
<dbReference type="GO" id="GO:0071470">
    <property type="term" value="P:cellular response to osmotic stress"/>
    <property type="evidence" value="ECO:0007669"/>
    <property type="project" value="InterPro"/>
</dbReference>
<keyword evidence="2 5" id="KW-0812">Transmembrane</keyword>
<dbReference type="InterPro" id="IPR010920">
    <property type="entry name" value="LSM_dom_sf"/>
</dbReference>
<dbReference type="PANTHER" id="PTHR30414">
    <property type="entry name" value="MINICONDUCTANCE MECHANOSENSITIVE CHANNEL YBDG"/>
    <property type="match status" value="1"/>
</dbReference>
<evidence type="ECO:0000313" key="7">
    <source>
        <dbReference type="EMBL" id="CAD7285465.1"/>
    </source>
</evidence>
<dbReference type="OrthoDB" id="10266270at2759"/>
<dbReference type="Gene3D" id="2.30.30.60">
    <property type="match status" value="1"/>
</dbReference>
<feature type="transmembrane region" description="Helical" evidence="5">
    <location>
        <begin position="73"/>
        <end position="95"/>
    </location>
</feature>
<evidence type="ECO:0000259" key="6">
    <source>
        <dbReference type="Pfam" id="PF00924"/>
    </source>
</evidence>
<dbReference type="InterPro" id="IPR030192">
    <property type="entry name" value="YbdG"/>
</dbReference>
<organism evidence="7">
    <name type="scientific">Notodromas monacha</name>
    <dbReference type="NCBI Taxonomy" id="399045"/>
    <lineage>
        <taxon>Eukaryota</taxon>
        <taxon>Metazoa</taxon>
        <taxon>Ecdysozoa</taxon>
        <taxon>Arthropoda</taxon>
        <taxon>Crustacea</taxon>
        <taxon>Oligostraca</taxon>
        <taxon>Ostracoda</taxon>
        <taxon>Podocopa</taxon>
        <taxon>Podocopida</taxon>
        <taxon>Cypridocopina</taxon>
        <taxon>Cypridoidea</taxon>
        <taxon>Cyprididae</taxon>
        <taxon>Notodromas</taxon>
    </lineage>
</organism>
<keyword evidence="4 5" id="KW-0472">Membrane</keyword>
<sequence>MATEMVINLLLEISIAIFLIHLINAFVYLGSEDNDYKTIAVKTFGQLAKIVLWIVAVVLVISTILQIDPIKVITGLGAVTAVLILLFKDTIVGFVTGIQVAYSQLVKVGDWIKVPKYEADGYIKEIDLMSVKIENFDKTVSSIPSYDLVATEIINYDPMTTGGTRRIKRAIVFNVKSFRFLSDQDVQMFQQYHLLEGYIKHHWPLIKAHNQTQKINTQILGNGLNFTNIGLFRNYVQAYIANHPKIDPKGQQLVRQLQMTEKGLALEIYCFTTTAIWKDFEEIQSDIFDHLLTIATQFGLDVAHNNSSN</sequence>
<comment type="subcellular location">
    <subcellularLocation>
        <location evidence="1">Membrane</location>
    </subcellularLocation>
</comment>
<feature type="transmembrane region" description="Helical" evidence="5">
    <location>
        <begin position="50"/>
        <end position="67"/>
    </location>
</feature>
<evidence type="ECO:0000256" key="5">
    <source>
        <dbReference type="SAM" id="Phobius"/>
    </source>
</evidence>
<reference evidence="7" key="1">
    <citation type="submission" date="2020-11" db="EMBL/GenBank/DDBJ databases">
        <authorList>
            <person name="Tran Van P."/>
        </authorList>
    </citation>
    <scope>NUCLEOTIDE SEQUENCE</scope>
</reference>
<evidence type="ECO:0000256" key="2">
    <source>
        <dbReference type="ARBA" id="ARBA00022692"/>
    </source>
</evidence>
<feature type="domain" description="Mechanosensitive ion channel MscS" evidence="6">
    <location>
        <begin position="90"/>
        <end position="156"/>
    </location>
</feature>
<proteinExistence type="predicted"/>
<evidence type="ECO:0000313" key="8">
    <source>
        <dbReference type="Proteomes" id="UP000678499"/>
    </source>
</evidence>
<keyword evidence="3 5" id="KW-1133">Transmembrane helix</keyword>
<dbReference type="PANTHER" id="PTHR30414:SF0">
    <property type="entry name" value="MINICONDUCTANCE MECHANOSENSITIVE CHANNEL YBDG"/>
    <property type="match status" value="1"/>
</dbReference>
<dbReference type="Pfam" id="PF00924">
    <property type="entry name" value="MS_channel_2nd"/>
    <property type="match status" value="1"/>
</dbReference>
<gene>
    <name evidence="7" type="ORF">NMOB1V02_LOCUS13067</name>
</gene>
<protein>
    <recommendedName>
        <fullName evidence="6">Mechanosensitive ion channel MscS domain-containing protein</fullName>
    </recommendedName>
</protein>
<accession>A0A7R9GLE0</accession>
<evidence type="ECO:0000256" key="3">
    <source>
        <dbReference type="ARBA" id="ARBA00022989"/>
    </source>
</evidence>
<dbReference type="InterPro" id="IPR006685">
    <property type="entry name" value="MscS_channel_2nd"/>
</dbReference>
<evidence type="ECO:0000256" key="4">
    <source>
        <dbReference type="ARBA" id="ARBA00023136"/>
    </source>
</evidence>